<proteinExistence type="predicted"/>
<dbReference type="AlphaFoldDB" id="A0AAE1S9S9"/>
<sequence>MGPINADCERPKRLGERIGAGRDLIKYVVSPISGELVHVNEMSEHMMISLIDPKYSEQKEMMFAKIRETTLAHDDEISRNIVELARTRPDIFGTTEDEV</sequence>
<reference evidence="3" key="1">
    <citation type="submission" date="2023-12" db="EMBL/GenBank/DDBJ databases">
        <title>Genome assembly of Anisodus tanguticus.</title>
        <authorList>
            <person name="Wang Y.-J."/>
        </authorList>
    </citation>
    <scope>NUCLEOTIDE SEQUENCE</scope>
    <source>
        <strain evidence="3">KB-2021</strain>
        <tissue evidence="3">Leaf</tissue>
    </source>
</reference>
<comment type="caution">
    <text evidence="3">The sequence shown here is derived from an EMBL/GenBank/DDBJ whole genome shotgun (WGS) entry which is preliminary data.</text>
</comment>
<dbReference type="InterPro" id="IPR022030">
    <property type="entry name" value="SF3A1_dom"/>
</dbReference>
<dbReference type="GO" id="GO:0003723">
    <property type="term" value="F:RNA binding"/>
    <property type="evidence" value="ECO:0007669"/>
    <property type="project" value="InterPro"/>
</dbReference>
<evidence type="ECO:0000313" key="4">
    <source>
        <dbReference type="Proteomes" id="UP001291623"/>
    </source>
</evidence>
<dbReference type="Proteomes" id="UP001291623">
    <property type="component" value="Unassembled WGS sequence"/>
</dbReference>
<dbReference type="GO" id="GO:0005686">
    <property type="term" value="C:U2 snRNP"/>
    <property type="evidence" value="ECO:0007669"/>
    <property type="project" value="TreeGrafter"/>
</dbReference>
<dbReference type="GO" id="GO:0071013">
    <property type="term" value="C:catalytic step 2 spliceosome"/>
    <property type="evidence" value="ECO:0007669"/>
    <property type="project" value="TreeGrafter"/>
</dbReference>
<dbReference type="PANTHER" id="PTHR15316">
    <property type="entry name" value="SPLICEOSOME ASSOCIATED PROTEIN 114/SWAP SPLICING FACTOR-RELATED"/>
    <property type="match status" value="1"/>
</dbReference>
<gene>
    <name evidence="3" type="ORF">RND71_016731</name>
</gene>
<protein>
    <recommendedName>
        <fullName evidence="2">Splicing factor 3A subunit 1 conserved domain-containing protein</fullName>
    </recommendedName>
</protein>
<dbReference type="GO" id="GO:0045292">
    <property type="term" value="P:mRNA cis splicing, via spliceosome"/>
    <property type="evidence" value="ECO:0007669"/>
    <property type="project" value="InterPro"/>
</dbReference>
<dbReference type="PANTHER" id="PTHR15316:SF1">
    <property type="entry name" value="SPLICING FACTOR 3A SUBUNIT 1"/>
    <property type="match status" value="1"/>
</dbReference>
<keyword evidence="4" id="KW-1185">Reference proteome</keyword>
<dbReference type="InterPro" id="IPR045146">
    <property type="entry name" value="SF3A1"/>
</dbReference>
<dbReference type="GO" id="GO:0000381">
    <property type="term" value="P:regulation of alternative mRNA splicing, via spliceosome"/>
    <property type="evidence" value="ECO:0007669"/>
    <property type="project" value="TreeGrafter"/>
</dbReference>
<evidence type="ECO:0000256" key="1">
    <source>
        <dbReference type="ARBA" id="ARBA00022664"/>
    </source>
</evidence>
<dbReference type="EMBL" id="JAVYJV010000008">
    <property type="protein sequence ID" value="KAK4365373.1"/>
    <property type="molecule type" value="Genomic_DNA"/>
</dbReference>
<evidence type="ECO:0000259" key="2">
    <source>
        <dbReference type="Pfam" id="PF12230"/>
    </source>
</evidence>
<feature type="domain" description="Splicing factor 3A subunit 1 conserved" evidence="2">
    <location>
        <begin position="27"/>
        <end position="86"/>
    </location>
</feature>
<accession>A0AAE1S9S9</accession>
<organism evidence="3 4">
    <name type="scientific">Anisodus tanguticus</name>
    <dbReference type="NCBI Taxonomy" id="243964"/>
    <lineage>
        <taxon>Eukaryota</taxon>
        <taxon>Viridiplantae</taxon>
        <taxon>Streptophyta</taxon>
        <taxon>Embryophyta</taxon>
        <taxon>Tracheophyta</taxon>
        <taxon>Spermatophyta</taxon>
        <taxon>Magnoliopsida</taxon>
        <taxon>eudicotyledons</taxon>
        <taxon>Gunneridae</taxon>
        <taxon>Pentapetalae</taxon>
        <taxon>asterids</taxon>
        <taxon>lamiids</taxon>
        <taxon>Solanales</taxon>
        <taxon>Solanaceae</taxon>
        <taxon>Solanoideae</taxon>
        <taxon>Hyoscyameae</taxon>
        <taxon>Anisodus</taxon>
    </lineage>
</organism>
<name>A0AAE1S9S9_9SOLA</name>
<evidence type="ECO:0000313" key="3">
    <source>
        <dbReference type="EMBL" id="KAK4365373.1"/>
    </source>
</evidence>
<keyword evidence="1" id="KW-0507">mRNA processing</keyword>
<dbReference type="Pfam" id="PF12230">
    <property type="entry name" value="PRP21_like_P"/>
    <property type="match status" value="1"/>
</dbReference>
<dbReference type="GO" id="GO:0071004">
    <property type="term" value="C:U2-type prespliceosome"/>
    <property type="evidence" value="ECO:0007669"/>
    <property type="project" value="TreeGrafter"/>
</dbReference>